<gene>
    <name evidence="2" type="ORF">DILT_LOCUS10117</name>
</gene>
<keyword evidence="1" id="KW-1133">Transmembrane helix</keyword>
<dbReference type="Proteomes" id="UP000281553">
    <property type="component" value="Unassembled WGS sequence"/>
</dbReference>
<feature type="transmembrane region" description="Helical" evidence="1">
    <location>
        <begin position="49"/>
        <end position="71"/>
    </location>
</feature>
<accession>A0A3P7P8A8</accession>
<dbReference type="OrthoDB" id="10409534at2759"/>
<reference evidence="2 3" key="1">
    <citation type="submission" date="2018-11" db="EMBL/GenBank/DDBJ databases">
        <authorList>
            <consortium name="Pathogen Informatics"/>
        </authorList>
    </citation>
    <scope>NUCLEOTIDE SEQUENCE [LARGE SCALE GENOMIC DNA]</scope>
</reference>
<protein>
    <submittedName>
        <fullName evidence="2">Uncharacterized protein</fullName>
    </submittedName>
</protein>
<evidence type="ECO:0000313" key="2">
    <source>
        <dbReference type="EMBL" id="VDN14286.1"/>
    </source>
</evidence>
<evidence type="ECO:0000256" key="1">
    <source>
        <dbReference type="SAM" id="Phobius"/>
    </source>
</evidence>
<feature type="transmembrane region" description="Helical" evidence="1">
    <location>
        <begin position="7"/>
        <end position="29"/>
    </location>
</feature>
<keyword evidence="3" id="KW-1185">Reference proteome</keyword>
<sequence>MDSNHFAAISLVLTTSTLITGINTLLSFYGWQTIAVFHEVSLEGGESAFLAHQIVLTLSVGGASTGPFKVVRRQGLRQGMNHAELLADKYSQLDGQPSIFCPQLLPSTPFFGHLGVSFFLTDGICGPTFTLFDYSSSIVSPVEAMQSLEGWHQPGAPPVVQLSAGFFRIPGCNLRQNRRSSAILAALSTINGTAALENEFAVFIGPPMTGDCGLVSDWISLGDQGDSQDLGLYEISYLCRRNIRAEALATVVDGDDRKPFGAYMNSFSTPSNTRKYLKALTALFYRYRCKYVVMFYELSSDITDNGFFANELSVLLANAIILLTRPALAKEFLIETRNVTAIKQGIIAIIHIEPTDMLTYDILRLWRNELESGVDLGAAGQSLIIMTTLPTRTIYQPNSSIYTNDVYVPITPEITFHFENYSTNEIRGLYDMFIFSLNLEVSFGRRNVSQMTFDEIFLLTDVILWPLIAVQRVADKVWPGDSNGPSRNPCLIYDCEMAGSVQEITLIILGGIIIVGVSNLARIVYIRRLRQEKRVLGGNAKLILYADDISYVREGKHVSVSI</sequence>
<dbReference type="AlphaFoldDB" id="A0A3P7P8A8"/>
<keyword evidence="1" id="KW-0472">Membrane</keyword>
<keyword evidence="1" id="KW-0812">Transmembrane</keyword>
<dbReference type="EMBL" id="UYRU01058799">
    <property type="protein sequence ID" value="VDN14286.1"/>
    <property type="molecule type" value="Genomic_DNA"/>
</dbReference>
<name>A0A3P7P8A8_DIBLA</name>
<feature type="transmembrane region" description="Helical" evidence="1">
    <location>
        <begin position="504"/>
        <end position="525"/>
    </location>
</feature>
<feature type="transmembrane region" description="Helical" evidence="1">
    <location>
        <begin position="456"/>
        <end position="474"/>
    </location>
</feature>
<organism evidence="2 3">
    <name type="scientific">Dibothriocephalus latus</name>
    <name type="common">Fish tapeworm</name>
    <name type="synonym">Diphyllobothrium latum</name>
    <dbReference type="NCBI Taxonomy" id="60516"/>
    <lineage>
        <taxon>Eukaryota</taxon>
        <taxon>Metazoa</taxon>
        <taxon>Spiralia</taxon>
        <taxon>Lophotrochozoa</taxon>
        <taxon>Platyhelminthes</taxon>
        <taxon>Cestoda</taxon>
        <taxon>Eucestoda</taxon>
        <taxon>Diphyllobothriidea</taxon>
        <taxon>Diphyllobothriidae</taxon>
        <taxon>Dibothriocephalus</taxon>
    </lineage>
</organism>
<proteinExistence type="predicted"/>
<evidence type="ECO:0000313" key="3">
    <source>
        <dbReference type="Proteomes" id="UP000281553"/>
    </source>
</evidence>